<organism evidence="1 2">
    <name type="scientific">Pusillibacter faecalis</name>
    <dbReference type="NCBI Taxonomy" id="2714358"/>
    <lineage>
        <taxon>Bacteria</taxon>
        <taxon>Bacillati</taxon>
        <taxon>Bacillota</taxon>
        <taxon>Clostridia</taxon>
        <taxon>Eubacteriales</taxon>
        <taxon>Oscillospiraceae</taxon>
        <taxon>Pusillibacter</taxon>
    </lineage>
</organism>
<geneLocation type="plasmid" evidence="1 2">
    <name>pMM59_01</name>
</geneLocation>
<sequence length="67" mass="8019">MKTREERKARNTSDPRARQINLRLSDEEYARLTKSSALRGLGRAAYLRMVLLEKWRAEEREDPLLFR</sequence>
<reference evidence="1" key="1">
    <citation type="submission" date="2020-09" db="EMBL/GenBank/DDBJ databases">
        <title>New species isolated from human feces.</title>
        <authorList>
            <person name="Kitahara M."/>
            <person name="Shigeno Y."/>
            <person name="Shime M."/>
            <person name="Matsumoto Y."/>
            <person name="Nakamura S."/>
            <person name="Motooka D."/>
            <person name="Fukuoka S."/>
            <person name="Nishikawa H."/>
            <person name="Benno Y."/>
        </authorList>
    </citation>
    <scope>NUCLEOTIDE SEQUENCE</scope>
    <source>
        <strain evidence="1">MM59</strain>
        <plasmid evidence="1">pMM59_01</plasmid>
    </source>
</reference>
<dbReference type="KEGG" id="pfaa:MM59RIKEN_32380"/>
<evidence type="ECO:0008006" key="3">
    <source>
        <dbReference type="Google" id="ProtNLM"/>
    </source>
</evidence>
<evidence type="ECO:0000313" key="1">
    <source>
        <dbReference type="EMBL" id="BCK85919.1"/>
    </source>
</evidence>
<protein>
    <recommendedName>
        <fullName evidence="3">Plasmid mobilization relaxosome protein MobC</fullName>
    </recommendedName>
</protein>
<evidence type="ECO:0000313" key="2">
    <source>
        <dbReference type="Proteomes" id="UP000679848"/>
    </source>
</evidence>
<dbReference type="AlphaFoldDB" id="A0A830ZUZ8"/>
<keyword evidence="1" id="KW-0614">Plasmid</keyword>
<dbReference type="InterPro" id="IPR053842">
    <property type="entry name" value="NikA-like"/>
</dbReference>
<dbReference type="Proteomes" id="UP000679848">
    <property type="component" value="Plasmid pMM59_01"/>
</dbReference>
<proteinExistence type="predicted"/>
<dbReference type="RefSeq" id="WP_213543854.1">
    <property type="nucleotide sequence ID" value="NZ_AP023421.1"/>
</dbReference>
<accession>A0A830ZUZ8</accession>
<dbReference type="EMBL" id="AP023421">
    <property type="protein sequence ID" value="BCK85919.1"/>
    <property type="molecule type" value="Genomic_DNA"/>
</dbReference>
<dbReference type="Pfam" id="PF21983">
    <property type="entry name" value="NikA-like"/>
    <property type="match status" value="1"/>
</dbReference>
<gene>
    <name evidence="1" type="ORF">MM59RIKEN_32380</name>
</gene>
<name>A0A830ZUZ8_9FIRM</name>
<keyword evidence="2" id="KW-1185">Reference proteome</keyword>